<reference evidence="2" key="1">
    <citation type="submission" date="2019-08" db="EMBL/GenBank/DDBJ databases">
        <authorList>
            <person name="Kucharzyk K."/>
            <person name="Murdoch R.W."/>
            <person name="Higgins S."/>
            <person name="Loffler F."/>
        </authorList>
    </citation>
    <scope>NUCLEOTIDE SEQUENCE</scope>
</reference>
<sequence length="148" mass="15979">MLPEAQGGESPARESNDAWLDALSGVVKRVPVVDEAGLVIDHVMVPIIGGRIEGGAPDKVYFYRCPDDSLSGFRIHAGDLLLCVPAQKVEDGAISLFSLNGRRAARKANKLDGNRVLLQTYDREFASVALPSPDAPVLAKCVKLERRL</sequence>
<protein>
    <recommendedName>
        <fullName evidence="1">Peptidase S24/S26A/S26B/S26C domain-containing protein</fullName>
    </recommendedName>
</protein>
<evidence type="ECO:0000313" key="2">
    <source>
        <dbReference type="EMBL" id="MPN65176.1"/>
    </source>
</evidence>
<dbReference type="SUPFAM" id="SSF51306">
    <property type="entry name" value="LexA/Signal peptidase"/>
    <property type="match status" value="1"/>
</dbReference>
<organism evidence="2">
    <name type="scientific">bioreactor metagenome</name>
    <dbReference type="NCBI Taxonomy" id="1076179"/>
    <lineage>
        <taxon>unclassified sequences</taxon>
        <taxon>metagenomes</taxon>
        <taxon>ecological metagenomes</taxon>
    </lineage>
</organism>
<dbReference type="InterPro" id="IPR036286">
    <property type="entry name" value="LexA/Signal_pep-like_sf"/>
</dbReference>
<name>A0A645JP82_9ZZZZ</name>
<evidence type="ECO:0000259" key="1">
    <source>
        <dbReference type="Pfam" id="PF00717"/>
    </source>
</evidence>
<feature type="domain" description="Peptidase S24/S26A/S26B/S26C" evidence="1">
    <location>
        <begin position="56"/>
        <end position="135"/>
    </location>
</feature>
<dbReference type="AlphaFoldDB" id="A0A645JP82"/>
<comment type="caution">
    <text evidence="2">The sequence shown here is derived from an EMBL/GenBank/DDBJ whole genome shotgun (WGS) entry which is preliminary data.</text>
</comment>
<proteinExistence type="predicted"/>
<dbReference type="InterPro" id="IPR015927">
    <property type="entry name" value="Peptidase_S24_S26A/B/C"/>
</dbReference>
<accession>A0A645JP82</accession>
<dbReference type="Gene3D" id="2.10.109.10">
    <property type="entry name" value="Umud Fragment, subunit A"/>
    <property type="match status" value="1"/>
</dbReference>
<dbReference type="Pfam" id="PF00717">
    <property type="entry name" value="Peptidase_S24"/>
    <property type="match status" value="1"/>
</dbReference>
<gene>
    <name evidence="2" type="ORF">SDC9_212955</name>
</gene>
<dbReference type="EMBL" id="VSSQ01147139">
    <property type="protein sequence ID" value="MPN65176.1"/>
    <property type="molecule type" value="Genomic_DNA"/>
</dbReference>